<dbReference type="AlphaFoldDB" id="A0A934WR16"/>
<dbReference type="GO" id="GO:0008483">
    <property type="term" value="F:transaminase activity"/>
    <property type="evidence" value="ECO:0007669"/>
    <property type="project" value="UniProtKB-KW"/>
</dbReference>
<evidence type="ECO:0000256" key="1">
    <source>
        <dbReference type="ARBA" id="ARBA00001933"/>
    </source>
</evidence>
<comment type="cofactor">
    <cofactor evidence="1">
        <name>pyridoxal 5'-phosphate</name>
        <dbReference type="ChEBI" id="CHEBI:597326"/>
    </cofactor>
</comment>
<dbReference type="InterPro" id="IPR052357">
    <property type="entry name" value="Orn_Lys_Arg_decarboxylase-I"/>
</dbReference>
<evidence type="ECO:0000256" key="4">
    <source>
        <dbReference type="ARBA" id="ARBA00022898"/>
    </source>
</evidence>
<organism evidence="8 9">
    <name type="scientific">Ruminococcus difficilis</name>
    <dbReference type="NCBI Taxonomy" id="2763069"/>
    <lineage>
        <taxon>Bacteria</taxon>
        <taxon>Bacillati</taxon>
        <taxon>Bacillota</taxon>
        <taxon>Clostridia</taxon>
        <taxon>Eubacteriales</taxon>
        <taxon>Oscillospiraceae</taxon>
        <taxon>Ruminococcus</taxon>
    </lineage>
</organism>
<gene>
    <name evidence="8" type="ORF">JKK62_02675</name>
</gene>
<dbReference type="Gene3D" id="3.90.100.10">
    <property type="entry name" value="Orn/Lys/Arg decarboxylase, C-terminal domain"/>
    <property type="match status" value="1"/>
</dbReference>
<keyword evidence="3" id="KW-0210">Decarboxylase</keyword>
<protein>
    <submittedName>
        <fullName evidence="8">Aminotransferase class V-fold PLP-dependent enzyme</fullName>
    </submittedName>
</protein>
<keyword evidence="9" id="KW-1185">Reference proteome</keyword>
<keyword evidence="4" id="KW-0663">Pyridoxal phosphate</keyword>
<evidence type="ECO:0000259" key="7">
    <source>
        <dbReference type="Pfam" id="PF03711"/>
    </source>
</evidence>
<evidence type="ECO:0000259" key="6">
    <source>
        <dbReference type="Pfam" id="PF01276"/>
    </source>
</evidence>
<evidence type="ECO:0000313" key="9">
    <source>
        <dbReference type="Proteomes" id="UP000633365"/>
    </source>
</evidence>
<feature type="domain" description="Orn/Lys/Arg decarboxylases family 1 pyridoxal-P attachment site" evidence="6">
    <location>
        <begin position="2"/>
        <end position="304"/>
    </location>
</feature>
<name>A0A934WR16_9FIRM</name>
<dbReference type="InterPro" id="IPR008286">
    <property type="entry name" value="Prn/Lys/Arg_de-COase_C"/>
</dbReference>
<reference evidence="8" key="1">
    <citation type="submission" date="2021-01" db="EMBL/GenBank/DDBJ databases">
        <title>Genome public.</title>
        <authorList>
            <person name="Liu C."/>
            <person name="Sun Q."/>
        </authorList>
    </citation>
    <scope>NUCLEOTIDE SEQUENCE</scope>
    <source>
        <strain evidence="8">M6</strain>
    </source>
</reference>
<evidence type="ECO:0000256" key="3">
    <source>
        <dbReference type="ARBA" id="ARBA00022793"/>
    </source>
</evidence>
<keyword evidence="8" id="KW-0032">Aminotransferase</keyword>
<dbReference type="InterPro" id="IPR000310">
    <property type="entry name" value="Orn/Lys/Arg_deCO2ase_major_dom"/>
</dbReference>
<evidence type="ECO:0000313" key="8">
    <source>
        <dbReference type="EMBL" id="MBK6087562.1"/>
    </source>
</evidence>
<dbReference type="EMBL" id="JAEQMG010000040">
    <property type="protein sequence ID" value="MBK6087562.1"/>
    <property type="molecule type" value="Genomic_DNA"/>
</dbReference>
<dbReference type="InterPro" id="IPR015424">
    <property type="entry name" value="PyrdxlP-dep_Trfase"/>
</dbReference>
<dbReference type="Pfam" id="PF01276">
    <property type="entry name" value="OKR_DC_1"/>
    <property type="match status" value="1"/>
</dbReference>
<evidence type="ECO:0000256" key="2">
    <source>
        <dbReference type="ARBA" id="ARBA00010671"/>
    </source>
</evidence>
<dbReference type="RefSeq" id="WP_201426868.1">
    <property type="nucleotide sequence ID" value="NZ_JAEQMG010000040.1"/>
</dbReference>
<keyword evidence="8" id="KW-0808">Transferase</keyword>
<dbReference type="InterPro" id="IPR015421">
    <property type="entry name" value="PyrdxlP-dep_Trfase_major"/>
</dbReference>
<dbReference type="PANTHER" id="PTHR43277:SF4">
    <property type="entry name" value="ARGININE DECARBOXYLASE"/>
    <property type="match status" value="1"/>
</dbReference>
<keyword evidence="5" id="KW-0456">Lyase</keyword>
<comment type="similarity">
    <text evidence="2">Belongs to the Orn/Lys/Arg decarboxylase class-I family.</text>
</comment>
<dbReference type="Proteomes" id="UP000633365">
    <property type="component" value="Unassembled WGS sequence"/>
</dbReference>
<dbReference type="Pfam" id="PF03711">
    <property type="entry name" value="OKR_DC_1_C"/>
    <property type="match status" value="1"/>
</dbReference>
<dbReference type="SUPFAM" id="SSF53383">
    <property type="entry name" value="PLP-dependent transferases"/>
    <property type="match status" value="1"/>
</dbReference>
<comment type="caution">
    <text evidence="8">The sequence shown here is derived from an EMBL/GenBank/DDBJ whole genome shotgun (WGS) entry which is preliminary data.</text>
</comment>
<dbReference type="PANTHER" id="PTHR43277">
    <property type="entry name" value="ARGININE DECARBOXYLASE"/>
    <property type="match status" value="1"/>
</dbReference>
<evidence type="ECO:0000256" key="5">
    <source>
        <dbReference type="ARBA" id="ARBA00023239"/>
    </source>
</evidence>
<sequence>MLYEKLKDYANSGTYPFHMPGHKRIAESGLPYEIDITEIDGFDNLHEPCGCLARLQKDAAELFRSRYAFALVNGSTVGILAATRAMTKDGDRVLIARNSHMAVYHAAELCRLDTEYILPDTVDGSGIFASVSPASVEKMLKANPETSLVVITSPTYEGVVSDIRSIAAICHRYGARLLVDEAHGAHFPFSDSFPKSAVQCGADAAVTSLHKTLPAMTQTALLLTNDDGLAKEMQRQLSVFETSSPSYVLLASVDRCLTFLKDSRGAFDDYTRRLLEFRQSATSLRHLSVAHDELINAGNVFDFDIGKLCIFGNGCMSGRELMDTLRSDYHLELEMALGDYALAMTSVCDTDEGFDRLINALVDIDSKCKAADHPKTITASFLPQKRCTISEALNADGEMRDIDQAEGKISREYVRAYPPGIPIIAPGEVIDCEVLRQLMALRTAGNEIVTDNSAFPLISIIG</sequence>
<feature type="domain" description="Orn/Lys/Arg decarboxylase C-terminal" evidence="7">
    <location>
        <begin position="389"/>
        <end position="446"/>
    </location>
</feature>
<accession>A0A934WR16</accession>
<dbReference type="Gene3D" id="3.40.640.10">
    <property type="entry name" value="Type I PLP-dependent aspartate aminotransferase-like (Major domain)"/>
    <property type="match status" value="1"/>
</dbReference>
<dbReference type="GO" id="GO:0016831">
    <property type="term" value="F:carboxy-lyase activity"/>
    <property type="evidence" value="ECO:0007669"/>
    <property type="project" value="UniProtKB-KW"/>
</dbReference>
<proteinExistence type="inferred from homology"/>